<evidence type="ECO:0000313" key="1">
    <source>
        <dbReference type="EMBL" id="CAB4788072.1"/>
    </source>
</evidence>
<dbReference type="AlphaFoldDB" id="A0A6J6WTD9"/>
<dbReference type="EMBL" id="CAEZZP010000179">
    <property type="protein sequence ID" value="CAB4788072.1"/>
    <property type="molecule type" value="Genomic_DNA"/>
</dbReference>
<dbReference type="EMBL" id="CAFBPS010000157">
    <property type="protein sequence ID" value="CAB5036031.1"/>
    <property type="molecule type" value="Genomic_DNA"/>
</dbReference>
<sequence>MNLRRTRLLTETNNGHFSTATFDWTFKAGVWLDAIDRKNSIGSCSESIEINRHATWCTRYFNGFHGRTNFSADSFLCHTQRCKHFNLSFGGSPSVTSHRWNDKWLSAKFAQPFNRAAQQINTLGESSTSTSYGNSHPRTDIASQSVNDCSTGGFNDIFHRFRIGNR</sequence>
<protein>
    <submittedName>
        <fullName evidence="1">Unannotated protein</fullName>
    </submittedName>
</protein>
<proteinExistence type="predicted"/>
<evidence type="ECO:0000313" key="2">
    <source>
        <dbReference type="EMBL" id="CAB5036031.1"/>
    </source>
</evidence>
<gene>
    <name evidence="1" type="ORF">UFOPK2880_01838</name>
    <name evidence="2" type="ORF">UFOPK4134_01561</name>
</gene>
<reference evidence="1" key="1">
    <citation type="submission" date="2020-05" db="EMBL/GenBank/DDBJ databases">
        <authorList>
            <person name="Chiriac C."/>
            <person name="Salcher M."/>
            <person name="Ghai R."/>
            <person name="Kavagutti S V."/>
        </authorList>
    </citation>
    <scope>NUCLEOTIDE SEQUENCE</scope>
</reference>
<name>A0A6J6WTD9_9ZZZZ</name>
<accession>A0A6J6WTD9</accession>
<organism evidence="1">
    <name type="scientific">freshwater metagenome</name>
    <dbReference type="NCBI Taxonomy" id="449393"/>
    <lineage>
        <taxon>unclassified sequences</taxon>
        <taxon>metagenomes</taxon>
        <taxon>ecological metagenomes</taxon>
    </lineage>
</organism>